<accession>A0A1G6U424</accession>
<dbReference type="GO" id="GO:0016706">
    <property type="term" value="F:2-oxoglutarate-dependent dioxygenase activity"/>
    <property type="evidence" value="ECO:0007669"/>
    <property type="project" value="UniProtKB-ARBA"/>
</dbReference>
<gene>
    <name evidence="3" type="ORF">SAMN04487779_100743</name>
</gene>
<dbReference type="EMBL" id="FMZX01000007">
    <property type="protein sequence ID" value="SDD36162.1"/>
    <property type="molecule type" value="Genomic_DNA"/>
</dbReference>
<dbReference type="InterPro" id="IPR003819">
    <property type="entry name" value="TauD/TfdA-like"/>
</dbReference>
<keyword evidence="4" id="KW-1185">Reference proteome</keyword>
<dbReference type="Pfam" id="PF02668">
    <property type="entry name" value="TauD"/>
    <property type="match status" value="1"/>
</dbReference>
<evidence type="ECO:0000256" key="1">
    <source>
        <dbReference type="ARBA" id="ARBA00023002"/>
    </source>
</evidence>
<evidence type="ECO:0000259" key="2">
    <source>
        <dbReference type="Pfam" id="PF02668"/>
    </source>
</evidence>
<evidence type="ECO:0000313" key="4">
    <source>
        <dbReference type="Proteomes" id="UP000198925"/>
    </source>
</evidence>
<dbReference type="Proteomes" id="UP000198925">
    <property type="component" value="Unassembled WGS sequence"/>
</dbReference>
<sequence length="115" mass="12167">MSRFDSLMPLPGAGFGGRIHLPGRPGAEALVAAAEAEPDALPGALAAAGGLLVHVHEWTAGDLMIWDNRCTVHAATWFDAERLERVMWRMTVSGNPGVEYAGEAKSWLAGEGVKS</sequence>
<dbReference type="Gene3D" id="3.60.130.10">
    <property type="entry name" value="Clavaminate synthase-like"/>
    <property type="match status" value="1"/>
</dbReference>
<organism evidence="3 4">
    <name type="scientific">Belnapia rosea</name>
    <dbReference type="NCBI Taxonomy" id="938405"/>
    <lineage>
        <taxon>Bacteria</taxon>
        <taxon>Pseudomonadati</taxon>
        <taxon>Pseudomonadota</taxon>
        <taxon>Alphaproteobacteria</taxon>
        <taxon>Acetobacterales</taxon>
        <taxon>Roseomonadaceae</taxon>
        <taxon>Belnapia</taxon>
    </lineage>
</organism>
<reference evidence="3 4" key="1">
    <citation type="submission" date="2016-10" db="EMBL/GenBank/DDBJ databases">
        <authorList>
            <person name="de Groot N.N."/>
        </authorList>
    </citation>
    <scope>NUCLEOTIDE SEQUENCE [LARGE SCALE GENOMIC DNA]</scope>
    <source>
        <strain evidence="3 4">CPCC 100156</strain>
    </source>
</reference>
<dbReference type="AlphaFoldDB" id="A0A1G6U424"/>
<keyword evidence="3" id="KW-0223">Dioxygenase</keyword>
<dbReference type="SUPFAM" id="SSF51197">
    <property type="entry name" value="Clavaminate synthase-like"/>
    <property type="match status" value="1"/>
</dbReference>
<protein>
    <submittedName>
        <fullName evidence="3">Taurine catabolism dioxygenase TauD, TfdA family</fullName>
    </submittedName>
</protein>
<keyword evidence="1" id="KW-0560">Oxidoreductase</keyword>
<feature type="domain" description="TauD/TfdA-like" evidence="2">
    <location>
        <begin position="52"/>
        <end position="91"/>
    </location>
</feature>
<name>A0A1G6U424_9PROT</name>
<dbReference type="RefSeq" id="WP_090663656.1">
    <property type="nucleotide sequence ID" value="NZ_FMZX01000007.1"/>
</dbReference>
<proteinExistence type="predicted"/>
<evidence type="ECO:0000313" key="3">
    <source>
        <dbReference type="EMBL" id="SDD36162.1"/>
    </source>
</evidence>
<dbReference type="InterPro" id="IPR042098">
    <property type="entry name" value="TauD-like_sf"/>
</dbReference>